<keyword evidence="3" id="KW-1185">Reference proteome</keyword>
<evidence type="ECO:0000313" key="3">
    <source>
        <dbReference type="Proteomes" id="UP000236745"/>
    </source>
</evidence>
<dbReference type="OrthoDB" id="4760845at2"/>
<protein>
    <submittedName>
        <fullName evidence="2">Uncharacterized protein</fullName>
    </submittedName>
</protein>
<dbReference type="Proteomes" id="UP000236745">
    <property type="component" value="Unassembled WGS sequence"/>
</dbReference>
<dbReference type="EMBL" id="FNVQ01000004">
    <property type="protein sequence ID" value="SEG78674.1"/>
    <property type="molecule type" value="Genomic_DNA"/>
</dbReference>
<feature type="chain" id="PRO_5009295399" evidence="1">
    <location>
        <begin position="24"/>
        <end position="178"/>
    </location>
</feature>
<gene>
    <name evidence="2" type="ORF">SAMN05444390_104395</name>
</gene>
<dbReference type="AlphaFoldDB" id="A0A1H6D0S4"/>
<evidence type="ECO:0000313" key="2">
    <source>
        <dbReference type="EMBL" id="SEG78674.1"/>
    </source>
</evidence>
<reference evidence="2 3" key="1">
    <citation type="submission" date="2016-10" db="EMBL/GenBank/DDBJ databases">
        <authorList>
            <person name="de Groot N.N."/>
        </authorList>
    </citation>
    <scope>NUCLEOTIDE SEQUENCE [LARGE SCALE GENOMIC DNA]</scope>
    <source>
        <strain evidence="2 3">DSM 22012</strain>
    </source>
</reference>
<feature type="signal peptide" evidence="1">
    <location>
        <begin position="1"/>
        <end position="23"/>
    </location>
</feature>
<proteinExistence type="predicted"/>
<evidence type="ECO:0000256" key="1">
    <source>
        <dbReference type="SAM" id="SignalP"/>
    </source>
</evidence>
<sequence>MNRLTGKLLMVTGLILSPVLAQAEDNQALIERALSAAPSMVIDGATVMYRGEVLQEGSNGWVCMPETFPDDGSPLCNDAVWMEMMQAMGAQAPYEATQVGFSYMLAGDGPDGGVSNSNPFHADRFHADDFIREGPHLMVILPAELLEGIPSDPNAGGPYVMWKDSPYAHVMIPVGERK</sequence>
<accession>A0A1H6D0S4</accession>
<dbReference type="RefSeq" id="WP_104004758.1">
    <property type="nucleotide sequence ID" value="NZ_FNVQ01000004.1"/>
</dbReference>
<keyword evidence="1" id="KW-0732">Signal</keyword>
<organism evidence="2 3">
    <name type="scientific">Marinobacterium lutimaris</name>
    <dbReference type="NCBI Taxonomy" id="568106"/>
    <lineage>
        <taxon>Bacteria</taxon>
        <taxon>Pseudomonadati</taxon>
        <taxon>Pseudomonadota</taxon>
        <taxon>Gammaproteobacteria</taxon>
        <taxon>Oceanospirillales</taxon>
        <taxon>Oceanospirillaceae</taxon>
        <taxon>Marinobacterium</taxon>
    </lineage>
</organism>
<name>A0A1H6D0S4_9GAMM</name>